<dbReference type="Gene3D" id="2.60.40.10">
    <property type="entry name" value="Immunoglobulins"/>
    <property type="match status" value="1"/>
</dbReference>
<dbReference type="InterPro" id="IPR003598">
    <property type="entry name" value="Ig_sub2"/>
</dbReference>
<evidence type="ECO:0000259" key="1">
    <source>
        <dbReference type="PROSITE" id="PS50835"/>
    </source>
</evidence>
<dbReference type="AlphaFoldDB" id="A0A553NPU4"/>
<dbReference type="SMART" id="SM00408">
    <property type="entry name" value="IGc2"/>
    <property type="match status" value="1"/>
</dbReference>
<dbReference type="STRING" id="6832.A0A553NPU4"/>
<proteinExistence type="predicted"/>
<dbReference type="GO" id="GO:0032589">
    <property type="term" value="C:neuron projection membrane"/>
    <property type="evidence" value="ECO:0007669"/>
    <property type="project" value="TreeGrafter"/>
</dbReference>
<dbReference type="InterPro" id="IPR037448">
    <property type="entry name" value="Zig-8"/>
</dbReference>
<organism evidence="2 3">
    <name type="scientific">Tigriopus californicus</name>
    <name type="common">Marine copepod</name>
    <dbReference type="NCBI Taxonomy" id="6832"/>
    <lineage>
        <taxon>Eukaryota</taxon>
        <taxon>Metazoa</taxon>
        <taxon>Ecdysozoa</taxon>
        <taxon>Arthropoda</taxon>
        <taxon>Crustacea</taxon>
        <taxon>Multicrustacea</taxon>
        <taxon>Hexanauplia</taxon>
        <taxon>Copepoda</taxon>
        <taxon>Harpacticoida</taxon>
        <taxon>Harpacticidae</taxon>
        <taxon>Tigriopus</taxon>
    </lineage>
</organism>
<protein>
    <recommendedName>
        <fullName evidence="1">Ig-like domain-containing protein</fullName>
    </recommendedName>
</protein>
<dbReference type="InterPro" id="IPR003599">
    <property type="entry name" value="Ig_sub"/>
</dbReference>
<comment type="caution">
    <text evidence="2">The sequence shown here is derived from an EMBL/GenBank/DDBJ whole genome shotgun (WGS) entry which is preliminary data.</text>
</comment>
<feature type="domain" description="Ig-like" evidence="1">
    <location>
        <begin position="3"/>
        <end position="97"/>
    </location>
</feature>
<gene>
    <name evidence="2" type="ORF">TCAL_13578</name>
</gene>
<dbReference type="InterPro" id="IPR013783">
    <property type="entry name" value="Ig-like_fold"/>
</dbReference>
<sequence>MVPHVRIQGSPDIHVNQGSVINLTCIISYSPEAPAFIFWYHGDQVVPYDSESGRFSVNTEKLGRETRSHLVIYDASPNRDSGNYTCKPSIAKAASIKVHVLERTKSNLSRIVQGSNIQLEISTDESDPWGEEKTFSTFNVR</sequence>
<dbReference type="SUPFAM" id="SSF48726">
    <property type="entry name" value="Immunoglobulin"/>
    <property type="match status" value="1"/>
</dbReference>
<dbReference type="PROSITE" id="PS50835">
    <property type="entry name" value="IG_LIKE"/>
    <property type="match status" value="1"/>
</dbReference>
<dbReference type="OMA" id="HEQRMIN"/>
<dbReference type="Proteomes" id="UP000318571">
    <property type="component" value="Chromosome 4"/>
</dbReference>
<dbReference type="PANTHER" id="PTHR23279:SF46">
    <property type="entry name" value="DEFECTIVE PROBOSCIS EXTENSION RESPONSE 10, ISOFORM A-RELATED"/>
    <property type="match status" value="1"/>
</dbReference>
<dbReference type="InterPro" id="IPR036179">
    <property type="entry name" value="Ig-like_dom_sf"/>
</dbReference>
<name>A0A553NPU4_TIGCA</name>
<evidence type="ECO:0000313" key="2">
    <source>
        <dbReference type="EMBL" id="TRY67471.1"/>
    </source>
</evidence>
<accession>A0A553NPU4</accession>
<dbReference type="FunFam" id="2.60.40.10:FF:000533">
    <property type="entry name" value="Uncharacterized protein, isoform A"/>
    <property type="match status" value="1"/>
</dbReference>
<dbReference type="GO" id="GO:0050808">
    <property type="term" value="P:synapse organization"/>
    <property type="evidence" value="ECO:0007669"/>
    <property type="project" value="TreeGrafter"/>
</dbReference>
<reference evidence="2 3" key="1">
    <citation type="journal article" date="2018" name="Nat. Ecol. Evol.">
        <title>Genomic signatures of mitonuclear coevolution across populations of Tigriopus californicus.</title>
        <authorList>
            <person name="Barreto F.S."/>
            <person name="Watson E.T."/>
            <person name="Lima T.G."/>
            <person name="Willett C.S."/>
            <person name="Edmands S."/>
            <person name="Li W."/>
            <person name="Burton R.S."/>
        </authorList>
    </citation>
    <scope>NUCLEOTIDE SEQUENCE [LARGE SCALE GENOMIC DNA]</scope>
    <source>
        <strain evidence="2 3">San Diego</strain>
    </source>
</reference>
<evidence type="ECO:0000313" key="3">
    <source>
        <dbReference type="Proteomes" id="UP000318571"/>
    </source>
</evidence>
<dbReference type="PANTHER" id="PTHR23279">
    <property type="entry name" value="DEFECTIVE PROBOSCIS EXTENSION RESPONSE DPR -RELATED"/>
    <property type="match status" value="1"/>
</dbReference>
<dbReference type="InterPro" id="IPR007110">
    <property type="entry name" value="Ig-like_dom"/>
</dbReference>
<dbReference type="CDD" id="cd00096">
    <property type="entry name" value="Ig"/>
    <property type="match status" value="1"/>
</dbReference>
<keyword evidence="3" id="KW-1185">Reference proteome</keyword>
<dbReference type="SMART" id="SM00409">
    <property type="entry name" value="IG"/>
    <property type="match status" value="1"/>
</dbReference>
<dbReference type="Pfam" id="PF13927">
    <property type="entry name" value="Ig_3"/>
    <property type="match status" value="1"/>
</dbReference>
<dbReference type="EMBL" id="VCGU01000011">
    <property type="protein sequence ID" value="TRY67471.1"/>
    <property type="molecule type" value="Genomic_DNA"/>
</dbReference>